<evidence type="ECO:0000256" key="9">
    <source>
        <dbReference type="ARBA" id="ARBA00047337"/>
    </source>
</evidence>
<sequence>MAHFQHGNNPPIHKPAQSPPSDPAHSAACIFLHGLGDDAAGWATIADQFQSANKLPYMQWVFPNAPENQDAMQSAWYTPTRLSPFPSSRPELDDPEDEEGMMKSVRYVETLLDELTGRGVPPNRIVLAGFSQGHAMSLLTGLVSAKYAGKLAGLVGLSGYLPLAERIQQLRAEAELPAVVGDVPIFLVRGMKDMLVPKRYFRINREKLQELGVKDEAVEVHEYEGLAHNTSGEEIKDLCAWLERVMPPLE</sequence>
<dbReference type="Pfam" id="PF02230">
    <property type="entry name" value="Abhydrolase_2"/>
    <property type="match status" value="1"/>
</dbReference>
<feature type="domain" description="Phospholipase/carboxylesterase/thioesterase" evidence="11">
    <location>
        <begin position="23"/>
        <end position="243"/>
    </location>
</feature>
<evidence type="ECO:0000256" key="1">
    <source>
        <dbReference type="ARBA" id="ARBA00006499"/>
    </source>
</evidence>
<evidence type="ECO:0000256" key="5">
    <source>
        <dbReference type="ARBA" id="ARBA00022801"/>
    </source>
</evidence>
<evidence type="ECO:0000256" key="8">
    <source>
        <dbReference type="ARBA" id="ARBA00031195"/>
    </source>
</evidence>
<name>R7Z409_CONA1</name>
<evidence type="ECO:0000259" key="11">
    <source>
        <dbReference type="Pfam" id="PF02230"/>
    </source>
</evidence>
<dbReference type="OMA" id="WIIPNAM"/>
<comment type="function">
    <text evidence="7">Hydrolyzes fatty acids from S-acylated cysteine residues in proteins with a strong preference for palmitoylated G-alpha proteins over other acyl substrates. Mediates the deacylation of G-alpha proteins such as GPA1 in vivo, but has weak or no activity toward palmitoylated Ras proteins. Has weak lysophospholipase activity in vitro; however such activity may not exist in vivo.</text>
</comment>
<evidence type="ECO:0000256" key="10">
    <source>
        <dbReference type="SAM" id="MobiDB-lite"/>
    </source>
</evidence>
<dbReference type="GO" id="GO:0005737">
    <property type="term" value="C:cytoplasm"/>
    <property type="evidence" value="ECO:0007669"/>
    <property type="project" value="TreeGrafter"/>
</dbReference>
<dbReference type="OrthoDB" id="2418081at2759"/>
<dbReference type="PANTHER" id="PTHR10655:SF17">
    <property type="entry name" value="LYSOPHOSPHOLIPASE-LIKE PROTEIN 1"/>
    <property type="match status" value="1"/>
</dbReference>
<evidence type="ECO:0000313" key="13">
    <source>
        <dbReference type="Proteomes" id="UP000016924"/>
    </source>
</evidence>
<dbReference type="Proteomes" id="UP000016924">
    <property type="component" value="Unassembled WGS sequence"/>
</dbReference>
<feature type="region of interest" description="Disordered" evidence="10">
    <location>
        <begin position="1"/>
        <end position="25"/>
    </location>
</feature>
<dbReference type="PANTHER" id="PTHR10655">
    <property type="entry name" value="LYSOPHOSPHOLIPASE-RELATED"/>
    <property type="match status" value="1"/>
</dbReference>
<keyword evidence="6" id="KW-0443">Lipid metabolism</keyword>
<evidence type="ECO:0000256" key="3">
    <source>
        <dbReference type="ARBA" id="ARBA00014923"/>
    </source>
</evidence>
<dbReference type="Gene3D" id="3.40.50.1820">
    <property type="entry name" value="alpha/beta hydrolase"/>
    <property type="match status" value="1"/>
</dbReference>
<accession>R7Z409</accession>
<dbReference type="eggNOG" id="KOG2112">
    <property type="taxonomic scope" value="Eukaryota"/>
</dbReference>
<comment type="catalytic activity">
    <reaction evidence="9">
        <text>S-hexadecanoyl-L-cysteinyl-[protein] + H2O = L-cysteinyl-[protein] + hexadecanoate + H(+)</text>
        <dbReference type="Rhea" id="RHEA:19233"/>
        <dbReference type="Rhea" id="RHEA-COMP:10131"/>
        <dbReference type="Rhea" id="RHEA-COMP:11032"/>
        <dbReference type="ChEBI" id="CHEBI:7896"/>
        <dbReference type="ChEBI" id="CHEBI:15377"/>
        <dbReference type="ChEBI" id="CHEBI:15378"/>
        <dbReference type="ChEBI" id="CHEBI:29950"/>
        <dbReference type="ChEBI" id="CHEBI:74151"/>
        <dbReference type="EC" id="3.1.2.22"/>
    </reaction>
</comment>
<dbReference type="SUPFAM" id="SSF53474">
    <property type="entry name" value="alpha/beta-Hydrolases"/>
    <property type="match status" value="1"/>
</dbReference>
<evidence type="ECO:0000313" key="12">
    <source>
        <dbReference type="EMBL" id="EON68930.1"/>
    </source>
</evidence>
<dbReference type="GO" id="GO:0052689">
    <property type="term" value="F:carboxylic ester hydrolase activity"/>
    <property type="evidence" value="ECO:0007669"/>
    <property type="project" value="UniProtKB-KW"/>
</dbReference>
<evidence type="ECO:0000256" key="7">
    <source>
        <dbReference type="ARBA" id="ARBA00029392"/>
    </source>
</evidence>
<dbReference type="GeneID" id="19905499"/>
<keyword evidence="6" id="KW-0276">Fatty acid metabolism</keyword>
<keyword evidence="4" id="KW-0719">Serine esterase</keyword>
<evidence type="ECO:0000256" key="2">
    <source>
        <dbReference type="ARBA" id="ARBA00012423"/>
    </source>
</evidence>
<dbReference type="GO" id="GO:0006631">
    <property type="term" value="P:fatty acid metabolic process"/>
    <property type="evidence" value="ECO:0007669"/>
    <property type="project" value="UniProtKB-KW"/>
</dbReference>
<comment type="similarity">
    <text evidence="1">Belongs to the AB hydrolase superfamily. AB hydrolase 2 family.</text>
</comment>
<keyword evidence="5" id="KW-0378">Hydrolase</keyword>
<dbReference type="EC" id="3.1.2.22" evidence="2"/>
<dbReference type="InterPro" id="IPR029058">
    <property type="entry name" value="AB_hydrolase_fold"/>
</dbReference>
<dbReference type="InterPro" id="IPR003140">
    <property type="entry name" value="PLipase/COase/thioEstase"/>
</dbReference>
<gene>
    <name evidence="12" type="ORF">W97_08188</name>
</gene>
<evidence type="ECO:0000256" key="4">
    <source>
        <dbReference type="ARBA" id="ARBA00022487"/>
    </source>
</evidence>
<dbReference type="AlphaFoldDB" id="R7Z409"/>
<dbReference type="RefSeq" id="XP_007784247.1">
    <property type="nucleotide sequence ID" value="XM_007786057.1"/>
</dbReference>
<evidence type="ECO:0000256" key="6">
    <source>
        <dbReference type="ARBA" id="ARBA00022832"/>
    </source>
</evidence>
<dbReference type="STRING" id="1168221.R7Z409"/>
<reference evidence="13" key="1">
    <citation type="submission" date="2012-06" db="EMBL/GenBank/DDBJ databases">
        <title>The genome sequence of Coniosporium apollinis CBS 100218.</title>
        <authorList>
            <consortium name="The Broad Institute Genome Sequencing Platform"/>
            <person name="Cuomo C."/>
            <person name="Gorbushina A."/>
            <person name="Noack S."/>
            <person name="Walker B."/>
            <person name="Young S.K."/>
            <person name="Zeng Q."/>
            <person name="Gargeya S."/>
            <person name="Fitzgerald M."/>
            <person name="Haas B."/>
            <person name="Abouelleil A."/>
            <person name="Alvarado L."/>
            <person name="Arachchi H.M."/>
            <person name="Berlin A.M."/>
            <person name="Chapman S.B."/>
            <person name="Goldberg J."/>
            <person name="Griggs A."/>
            <person name="Gujja S."/>
            <person name="Hansen M."/>
            <person name="Howarth C."/>
            <person name="Imamovic A."/>
            <person name="Larimer J."/>
            <person name="McCowan C."/>
            <person name="Montmayeur A."/>
            <person name="Murphy C."/>
            <person name="Neiman D."/>
            <person name="Pearson M."/>
            <person name="Priest M."/>
            <person name="Roberts A."/>
            <person name="Saif S."/>
            <person name="Shea T."/>
            <person name="Sisk P."/>
            <person name="Sykes S."/>
            <person name="Wortman J."/>
            <person name="Nusbaum C."/>
            <person name="Birren B."/>
        </authorList>
    </citation>
    <scope>NUCLEOTIDE SEQUENCE [LARGE SCALE GENOMIC DNA]</scope>
    <source>
        <strain evidence="13">CBS 100218</strain>
    </source>
</reference>
<protein>
    <recommendedName>
        <fullName evidence="3">Acyl-protein thioesterase 1</fullName>
        <ecNumber evidence="2">3.1.2.22</ecNumber>
    </recommendedName>
    <alternativeName>
        <fullName evidence="8">Palmitoyl-protein hydrolase</fullName>
    </alternativeName>
</protein>
<proteinExistence type="inferred from homology"/>
<dbReference type="EMBL" id="JH767603">
    <property type="protein sequence ID" value="EON68930.1"/>
    <property type="molecule type" value="Genomic_DNA"/>
</dbReference>
<dbReference type="HOGENOM" id="CLU_049413_3_4_1"/>
<keyword evidence="13" id="KW-1185">Reference proteome</keyword>
<dbReference type="GO" id="GO:0008474">
    <property type="term" value="F:palmitoyl-(protein) hydrolase activity"/>
    <property type="evidence" value="ECO:0007669"/>
    <property type="project" value="UniProtKB-EC"/>
</dbReference>
<dbReference type="InterPro" id="IPR050565">
    <property type="entry name" value="LYPA1-2/EST-like"/>
</dbReference>
<organism evidence="12 13">
    <name type="scientific">Coniosporium apollinis (strain CBS 100218)</name>
    <name type="common">Rock-inhabiting black yeast</name>
    <dbReference type="NCBI Taxonomy" id="1168221"/>
    <lineage>
        <taxon>Eukaryota</taxon>
        <taxon>Fungi</taxon>
        <taxon>Dikarya</taxon>
        <taxon>Ascomycota</taxon>
        <taxon>Pezizomycotina</taxon>
        <taxon>Dothideomycetes</taxon>
        <taxon>Dothideomycetes incertae sedis</taxon>
        <taxon>Coniosporium</taxon>
    </lineage>
</organism>